<feature type="compositionally biased region" description="Basic and acidic residues" evidence="1">
    <location>
        <begin position="23"/>
        <end position="37"/>
    </location>
</feature>
<feature type="region of interest" description="Disordered" evidence="1">
    <location>
        <begin position="1"/>
        <end position="39"/>
    </location>
</feature>
<gene>
    <name evidence="3" type="ORF">E0H50_02975</name>
</gene>
<evidence type="ECO:0000256" key="1">
    <source>
        <dbReference type="SAM" id="MobiDB-lite"/>
    </source>
</evidence>
<sequence length="165" mass="17944">MDEEGTDSTQRPRDGRGSAQEENSPKEGDKNSDKEGEVTLSEAQVAALLKGLARLTRGEPLPPAQLDLSRLTGVSEERENEEPRPIADNPVLVKGRWLQLQLKREEIRGRLSIVMVGLVGMVLLGTVIASFRLPAAENVEELKNLGAVLIPVTVGALAGYYFSKK</sequence>
<comment type="caution">
    <text evidence="3">The sequence shown here is derived from an EMBL/GenBank/DDBJ whole genome shotgun (WGS) entry which is preliminary data.</text>
</comment>
<dbReference type="EMBL" id="SJKA01000001">
    <property type="protein sequence ID" value="TCC43445.1"/>
    <property type="molecule type" value="Genomic_DNA"/>
</dbReference>
<keyword evidence="4" id="KW-1185">Reference proteome</keyword>
<accession>A0A4R0JNC7</accession>
<name>A0A4R0JNC7_9ACTN</name>
<dbReference type="Proteomes" id="UP000292695">
    <property type="component" value="Unassembled WGS sequence"/>
</dbReference>
<feature type="region of interest" description="Disordered" evidence="1">
    <location>
        <begin position="58"/>
        <end position="86"/>
    </location>
</feature>
<reference evidence="3 4" key="1">
    <citation type="submission" date="2019-02" db="EMBL/GenBank/DDBJ databases">
        <title>Kribbella capetownensis sp. nov. and Kribbella speibonae sp. nov., isolated from soil.</title>
        <authorList>
            <person name="Curtis S.M."/>
            <person name="Norton I."/>
            <person name="Everest G.J."/>
            <person name="Meyers P.R."/>
        </authorList>
    </citation>
    <scope>NUCLEOTIDE SEQUENCE [LARGE SCALE GENOMIC DNA]</scope>
    <source>
        <strain evidence="3 4">DSM 27082</strain>
    </source>
</reference>
<evidence type="ECO:0000256" key="2">
    <source>
        <dbReference type="SAM" id="Phobius"/>
    </source>
</evidence>
<protein>
    <submittedName>
        <fullName evidence="3">Uncharacterized protein</fullName>
    </submittedName>
</protein>
<evidence type="ECO:0000313" key="4">
    <source>
        <dbReference type="Proteomes" id="UP000292695"/>
    </source>
</evidence>
<feature type="transmembrane region" description="Helical" evidence="2">
    <location>
        <begin position="111"/>
        <end position="133"/>
    </location>
</feature>
<proteinExistence type="predicted"/>
<organism evidence="3 4">
    <name type="scientific">Kribbella sindirgiensis</name>
    <dbReference type="NCBI Taxonomy" id="1124744"/>
    <lineage>
        <taxon>Bacteria</taxon>
        <taxon>Bacillati</taxon>
        <taxon>Actinomycetota</taxon>
        <taxon>Actinomycetes</taxon>
        <taxon>Propionibacteriales</taxon>
        <taxon>Kribbellaceae</taxon>
        <taxon>Kribbella</taxon>
    </lineage>
</organism>
<feature type="compositionally biased region" description="Basic and acidic residues" evidence="1">
    <location>
        <begin position="75"/>
        <end position="85"/>
    </location>
</feature>
<keyword evidence="2" id="KW-0812">Transmembrane</keyword>
<evidence type="ECO:0000313" key="3">
    <source>
        <dbReference type="EMBL" id="TCC43445.1"/>
    </source>
</evidence>
<keyword evidence="2" id="KW-0472">Membrane</keyword>
<feature type="transmembrane region" description="Helical" evidence="2">
    <location>
        <begin position="145"/>
        <end position="163"/>
    </location>
</feature>
<keyword evidence="2" id="KW-1133">Transmembrane helix</keyword>
<dbReference type="AlphaFoldDB" id="A0A4R0JNC7"/>
<dbReference type="RefSeq" id="WP_131284416.1">
    <property type="nucleotide sequence ID" value="NZ_SJKA01000001.1"/>
</dbReference>